<sequence length="188" mass="21625">MGDIRKTPPKVSVSKTSTAECVVDDATRPLYPNTCGDIGEMASEVQANLQYNFQLTHKWGFVLVLDEVDIFLARRSRTGLGHNPVTSVFLRSPEYCEGILFLTTNRVGVIDPAFKPRVQMFLFYPKLSLDVTCKLYEKIIKRAEDGQHRIGSYLFKIKKKESLKFARNHFCRLEKGGWNRNNRNDEYI</sequence>
<comment type="caution">
    <text evidence="2">The sequence shown here is derived from an EMBL/GenBank/DDBJ whole genome shotgun (WGS) entry which is preliminary data.</text>
</comment>
<evidence type="ECO:0000259" key="1">
    <source>
        <dbReference type="Pfam" id="PF00004"/>
    </source>
</evidence>
<name>A0A8H4U8G7_9HYPO</name>
<organism evidence="2 3">
    <name type="scientific">Fusarium zealandicum</name>
    <dbReference type="NCBI Taxonomy" id="1053134"/>
    <lineage>
        <taxon>Eukaryota</taxon>
        <taxon>Fungi</taxon>
        <taxon>Dikarya</taxon>
        <taxon>Ascomycota</taxon>
        <taxon>Pezizomycotina</taxon>
        <taxon>Sordariomycetes</taxon>
        <taxon>Hypocreomycetidae</taxon>
        <taxon>Hypocreales</taxon>
        <taxon>Nectriaceae</taxon>
        <taxon>Fusarium</taxon>
        <taxon>Fusarium staphyleae species complex</taxon>
    </lineage>
</organism>
<dbReference type="GO" id="GO:0005524">
    <property type="term" value="F:ATP binding"/>
    <property type="evidence" value="ECO:0007669"/>
    <property type="project" value="InterPro"/>
</dbReference>
<dbReference type="OrthoDB" id="10042665at2759"/>
<protein>
    <recommendedName>
        <fullName evidence="1">ATPase AAA-type core domain-containing protein</fullName>
    </recommendedName>
</protein>
<dbReference type="PANTHER" id="PTHR46411:SF3">
    <property type="entry name" value="AAA+ ATPASE DOMAIN-CONTAINING PROTEIN"/>
    <property type="match status" value="1"/>
</dbReference>
<keyword evidence="3" id="KW-1185">Reference proteome</keyword>
<evidence type="ECO:0000313" key="2">
    <source>
        <dbReference type="EMBL" id="KAF4971696.1"/>
    </source>
</evidence>
<accession>A0A8H4U8G7</accession>
<dbReference type="Proteomes" id="UP000635477">
    <property type="component" value="Unassembled WGS sequence"/>
</dbReference>
<dbReference type="Pfam" id="PF00004">
    <property type="entry name" value="AAA"/>
    <property type="match status" value="1"/>
</dbReference>
<dbReference type="AlphaFoldDB" id="A0A8H4U8G7"/>
<evidence type="ECO:0000313" key="3">
    <source>
        <dbReference type="Proteomes" id="UP000635477"/>
    </source>
</evidence>
<dbReference type="EMBL" id="JABEYC010000955">
    <property type="protein sequence ID" value="KAF4971696.1"/>
    <property type="molecule type" value="Genomic_DNA"/>
</dbReference>
<feature type="domain" description="ATPase AAA-type core" evidence="1">
    <location>
        <begin position="13"/>
        <end position="123"/>
    </location>
</feature>
<dbReference type="PANTHER" id="PTHR46411">
    <property type="entry name" value="FAMILY ATPASE, PUTATIVE-RELATED"/>
    <property type="match status" value="1"/>
</dbReference>
<dbReference type="InterPro" id="IPR027417">
    <property type="entry name" value="P-loop_NTPase"/>
</dbReference>
<dbReference type="GO" id="GO:0016887">
    <property type="term" value="F:ATP hydrolysis activity"/>
    <property type="evidence" value="ECO:0007669"/>
    <property type="project" value="InterPro"/>
</dbReference>
<reference evidence="2" key="2">
    <citation type="submission" date="2020-05" db="EMBL/GenBank/DDBJ databases">
        <authorList>
            <person name="Kim H.-S."/>
            <person name="Proctor R.H."/>
            <person name="Brown D.W."/>
        </authorList>
    </citation>
    <scope>NUCLEOTIDE SEQUENCE</scope>
    <source>
        <strain evidence="2">NRRL 22465</strain>
    </source>
</reference>
<dbReference type="SUPFAM" id="SSF52540">
    <property type="entry name" value="P-loop containing nucleoside triphosphate hydrolases"/>
    <property type="match status" value="1"/>
</dbReference>
<dbReference type="Gene3D" id="3.40.50.300">
    <property type="entry name" value="P-loop containing nucleotide triphosphate hydrolases"/>
    <property type="match status" value="1"/>
</dbReference>
<proteinExistence type="predicted"/>
<dbReference type="InterPro" id="IPR003959">
    <property type="entry name" value="ATPase_AAA_core"/>
</dbReference>
<gene>
    <name evidence="2" type="ORF">FZEAL_9774</name>
</gene>
<reference evidence="2" key="1">
    <citation type="journal article" date="2020" name="BMC Genomics">
        <title>Correction to: Identification and distribution of gene clusters required for synthesis of sphingolipid metabolism inhibitors in diverse species of the filamentous fungus Fusarium.</title>
        <authorList>
            <person name="Kim H.S."/>
            <person name="Lohmar J.M."/>
            <person name="Busman M."/>
            <person name="Brown D.W."/>
            <person name="Naumann T.A."/>
            <person name="Divon H.H."/>
            <person name="Lysoe E."/>
            <person name="Uhlig S."/>
            <person name="Proctor R.H."/>
        </authorList>
    </citation>
    <scope>NUCLEOTIDE SEQUENCE</scope>
    <source>
        <strain evidence="2">NRRL 22465</strain>
    </source>
</reference>